<dbReference type="SMART" id="SM01082">
    <property type="entry name" value="CHZ"/>
    <property type="match status" value="1"/>
</dbReference>
<dbReference type="RefSeq" id="XP_026059484.1">
    <property type="nucleotide sequence ID" value="XM_026203699.1"/>
</dbReference>
<keyword evidence="6" id="KW-1185">Reference proteome</keyword>
<dbReference type="KEGG" id="caua:113044090"/>
<feature type="compositionally biased region" description="Basic and acidic residues" evidence="4">
    <location>
        <begin position="245"/>
        <end position="272"/>
    </location>
</feature>
<name>A0A6P6JIH3_CARAU</name>
<dbReference type="PANTHER" id="PTHR15410:SF2">
    <property type="entry name" value="HIRA-INTERACTING PROTEIN 3"/>
    <property type="match status" value="1"/>
</dbReference>
<proteinExistence type="predicted"/>
<keyword evidence="2" id="KW-0143">Chaperone</keyword>
<dbReference type="InterPro" id="IPR019098">
    <property type="entry name" value="Histone_chaperone_domain_CHZ"/>
</dbReference>
<feature type="compositionally biased region" description="Basic residues" evidence="4">
    <location>
        <begin position="162"/>
        <end position="174"/>
    </location>
</feature>
<sequence>MQFCKEWRKCVKKNMAKEEDAIRKFVVRELHTCSDLSALTLGILRRRYLEKVRRESLSIKDRQLMKTIVEEELLKMQGSSDDEPLIKSVNPSKSQSKRKRVDDDEENNVVGKTKRSRLEESSPDSPDSGIEKAMNEREQKEEEAKSDKDTGEDSDEEQEKKVIKRKPQNKRRGKPSKEDEDSEKRKKPKKKGKMKDSDKDEESEDSDDEQESRQKQPSKEKKKKKDSVSEEEISDELSASDSEDEKVKTQSKRKDVIKKNQVERDVVKEVERQVFGSSSESEEENDESAKVKNSSNSEKDSEEEKDQKEDAAKLSSKEMEKNDGNVRDRQEEAAEDSDSSSLPSLEDEEEPEKDKKEGKKSLAKKKRSEEKEITSKGKDEEHKAVSRLKRYIALCGVRRNYKKLLDGCRSVKAKVAVLKKELEELGVEGNPSIEKCKRARLKREEAQELAELDVSNIITTQGRPKRRAAVAAWPPTQNVSPPPSAYKRVVDSDSDSGDSHTNTGCKRGAAWANLQGIISDDGESD</sequence>
<dbReference type="PANTHER" id="PTHR15410">
    <property type="entry name" value="HIRA-INTERACTING PROTEIN 3"/>
    <property type="match status" value="1"/>
</dbReference>
<feature type="compositionally biased region" description="Basic and acidic residues" evidence="4">
    <location>
        <begin position="129"/>
        <end position="151"/>
    </location>
</feature>
<reference evidence="7" key="1">
    <citation type="submission" date="2025-08" db="UniProtKB">
        <authorList>
            <consortium name="RefSeq"/>
        </authorList>
    </citation>
    <scope>IDENTIFICATION</scope>
    <source>
        <strain evidence="7">Wakin</strain>
        <tissue evidence="7">Muscle</tissue>
    </source>
</reference>
<feature type="region of interest" description="Disordered" evidence="4">
    <location>
        <begin position="75"/>
        <end position="383"/>
    </location>
</feature>
<evidence type="ECO:0000313" key="7">
    <source>
        <dbReference type="RefSeq" id="XP_026059484.1"/>
    </source>
</evidence>
<dbReference type="InterPro" id="IPR037647">
    <property type="entry name" value="HIRIP3"/>
</dbReference>
<dbReference type="GeneID" id="113044090"/>
<feature type="compositionally biased region" description="Acidic residues" evidence="4">
    <location>
        <begin position="199"/>
        <end position="210"/>
    </location>
</feature>
<keyword evidence="3" id="KW-0539">Nucleus</keyword>
<dbReference type="OrthoDB" id="552755at2759"/>
<organism evidence="6 7">
    <name type="scientific">Carassius auratus</name>
    <name type="common">Goldfish</name>
    <dbReference type="NCBI Taxonomy" id="7957"/>
    <lineage>
        <taxon>Eukaryota</taxon>
        <taxon>Metazoa</taxon>
        <taxon>Chordata</taxon>
        <taxon>Craniata</taxon>
        <taxon>Vertebrata</taxon>
        <taxon>Euteleostomi</taxon>
        <taxon>Actinopterygii</taxon>
        <taxon>Neopterygii</taxon>
        <taxon>Teleostei</taxon>
        <taxon>Ostariophysi</taxon>
        <taxon>Cypriniformes</taxon>
        <taxon>Cyprinidae</taxon>
        <taxon>Cyprininae</taxon>
        <taxon>Carassius</taxon>
    </lineage>
</organism>
<accession>A0A6P6JIH3</accession>
<evidence type="ECO:0000256" key="3">
    <source>
        <dbReference type="ARBA" id="ARBA00023242"/>
    </source>
</evidence>
<evidence type="ECO:0000313" key="6">
    <source>
        <dbReference type="Proteomes" id="UP000515129"/>
    </source>
</evidence>
<evidence type="ECO:0000259" key="5">
    <source>
        <dbReference type="SMART" id="SM01082"/>
    </source>
</evidence>
<evidence type="ECO:0000256" key="4">
    <source>
        <dbReference type="SAM" id="MobiDB-lite"/>
    </source>
</evidence>
<evidence type="ECO:0000256" key="1">
    <source>
        <dbReference type="ARBA" id="ARBA00004123"/>
    </source>
</evidence>
<dbReference type="AlphaFoldDB" id="A0A6P6JIH3"/>
<feature type="region of interest" description="Disordered" evidence="4">
    <location>
        <begin position="461"/>
        <end position="506"/>
    </location>
</feature>
<comment type="subcellular location">
    <subcellularLocation>
        <location evidence="1">Nucleus</location>
    </subcellularLocation>
</comment>
<feature type="compositionally biased region" description="Basic and acidic residues" evidence="4">
    <location>
        <begin position="367"/>
        <end position="383"/>
    </location>
</feature>
<feature type="domain" description="Histone chaperone" evidence="5">
    <location>
        <begin position="443"/>
        <end position="478"/>
    </location>
</feature>
<dbReference type="Proteomes" id="UP000515129">
    <property type="component" value="Chromosome 3"/>
</dbReference>
<evidence type="ECO:0000256" key="2">
    <source>
        <dbReference type="ARBA" id="ARBA00023186"/>
    </source>
</evidence>
<protein>
    <submittedName>
        <fullName evidence="7">HIRA-interacting protein 3-like</fullName>
    </submittedName>
</protein>
<gene>
    <name evidence="7" type="primary">LOC113044090</name>
</gene>
<dbReference type="GO" id="GO:0005634">
    <property type="term" value="C:nucleus"/>
    <property type="evidence" value="ECO:0007669"/>
    <property type="project" value="UniProtKB-SubCell"/>
</dbReference>
<feature type="compositionally biased region" description="Basic and acidic residues" evidence="4">
    <location>
        <begin position="305"/>
        <end position="332"/>
    </location>
</feature>